<sequence length="68" mass="7668">MLNLRERVAAAENLVEKQQLEINTLRQEALETRSKLQELRAQMEQFVGSQAPALPEVAACDLVDLLSF</sequence>
<dbReference type="AlphaFoldDB" id="A0A314UR28"/>
<evidence type="ECO:0000256" key="1">
    <source>
        <dbReference type="SAM" id="Coils"/>
    </source>
</evidence>
<protein>
    <submittedName>
        <fullName evidence="2">Uncharacterized protein</fullName>
    </submittedName>
</protein>
<evidence type="ECO:0000313" key="3">
    <source>
        <dbReference type="Proteomes" id="UP000250321"/>
    </source>
</evidence>
<organism evidence="2 3">
    <name type="scientific">Prunus yedoensis var. nudiflora</name>
    <dbReference type="NCBI Taxonomy" id="2094558"/>
    <lineage>
        <taxon>Eukaryota</taxon>
        <taxon>Viridiplantae</taxon>
        <taxon>Streptophyta</taxon>
        <taxon>Embryophyta</taxon>
        <taxon>Tracheophyta</taxon>
        <taxon>Spermatophyta</taxon>
        <taxon>Magnoliopsida</taxon>
        <taxon>eudicotyledons</taxon>
        <taxon>Gunneridae</taxon>
        <taxon>Pentapetalae</taxon>
        <taxon>rosids</taxon>
        <taxon>fabids</taxon>
        <taxon>Rosales</taxon>
        <taxon>Rosaceae</taxon>
        <taxon>Amygdaloideae</taxon>
        <taxon>Amygdaleae</taxon>
        <taxon>Prunus</taxon>
    </lineage>
</organism>
<keyword evidence="3" id="KW-1185">Reference proteome</keyword>
<gene>
    <name evidence="2" type="ORF">Pyn_14649</name>
</gene>
<evidence type="ECO:0000313" key="2">
    <source>
        <dbReference type="EMBL" id="PQM39881.1"/>
    </source>
</evidence>
<dbReference type="EMBL" id="PJQY01003141">
    <property type="protein sequence ID" value="PQM39881.1"/>
    <property type="molecule type" value="Genomic_DNA"/>
</dbReference>
<reference evidence="2 3" key="1">
    <citation type="submission" date="2018-02" db="EMBL/GenBank/DDBJ databases">
        <title>Draft genome of wild Prunus yedoensis var. nudiflora.</title>
        <authorList>
            <person name="Baek S."/>
            <person name="Kim J.-H."/>
            <person name="Choi K."/>
            <person name="Kim G.-B."/>
            <person name="Cho A."/>
            <person name="Jang H."/>
            <person name="Shin C.-H."/>
            <person name="Yu H.-J."/>
            <person name="Mun J.-H."/>
        </authorList>
    </citation>
    <scope>NUCLEOTIDE SEQUENCE [LARGE SCALE GENOMIC DNA]</scope>
    <source>
        <strain evidence="3">cv. Jeju island</strain>
        <tissue evidence="2">Leaf</tissue>
    </source>
</reference>
<comment type="caution">
    <text evidence="2">The sequence shown here is derived from an EMBL/GenBank/DDBJ whole genome shotgun (WGS) entry which is preliminary data.</text>
</comment>
<dbReference type="Proteomes" id="UP000250321">
    <property type="component" value="Unassembled WGS sequence"/>
</dbReference>
<proteinExistence type="predicted"/>
<accession>A0A314UR28</accession>
<name>A0A314UR28_PRUYE</name>
<feature type="coiled-coil region" evidence="1">
    <location>
        <begin position="1"/>
        <end position="42"/>
    </location>
</feature>
<keyword evidence="1" id="KW-0175">Coiled coil</keyword>